<dbReference type="EMBL" id="AZHD01000003">
    <property type="protein sequence ID" value="OAA65239.1"/>
    <property type="molecule type" value="Genomic_DNA"/>
</dbReference>
<evidence type="ECO:0000256" key="8">
    <source>
        <dbReference type="ARBA" id="ARBA00078403"/>
    </source>
</evidence>
<dbReference type="FunFam" id="3.30.800.10:FF:000009">
    <property type="entry name" value="Phosphatidylinositol 4-phosphate 5-kinase its3"/>
    <property type="match status" value="1"/>
</dbReference>
<dbReference type="GO" id="GO:0016308">
    <property type="term" value="F:1-phosphatidylinositol-4-phosphate 5-kinase activity"/>
    <property type="evidence" value="ECO:0007669"/>
    <property type="project" value="UniProtKB-EC"/>
</dbReference>
<evidence type="ECO:0000256" key="11">
    <source>
        <dbReference type="PROSITE-ProRule" id="PRU00781"/>
    </source>
</evidence>
<dbReference type="InterPro" id="IPR027483">
    <property type="entry name" value="PInositol-4-P-4/5-kinase_C_sf"/>
</dbReference>
<keyword evidence="4 11" id="KW-0808">Transferase</keyword>
<feature type="region of interest" description="Disordered" evidence="12">
    <location>
        <begin position="80"/>
        <end position="115"/>
    </location>
</feature>
<feature type="region of interest" description="Disordered" evidence="12">
    <location>
        <begin position="1274"/>
        <end position="1454"/>
    </location>
</feature>
<accession>A0A167XPW6</accession>
<feature type="compositionally biased region" description="Polar residues" evidence="12">
    <location>
        <begin position="1414"/>
        <end position="1424"/>
    </location>
</feature>
<evidence type="ECO:0000259" key="13">
    <source>
        <dbReference type="PROSITE" id="PS51455"/>
    </source>
</evidence>
<feature type="region of interest" description="Disordered" evidence="12">
    <location>
        <begin position="897"/>
        <end position="992"/>
    </location>
</feature>
<feature type="compositionally biased region" description="Low complexity" evidence="12">
    <location>
        <begin position="1281"/>
        <end position="1293"/>
    </location>
</feature>
<evidence type="ECO:0000256" key="3">
    <source>
        <dbReference type="ARBA" id="ARBA00022553"/>
    </source>
</evidence>
<feature type="compositionally biased region" description="Pro residues" evidence="12">
    <location>
        <begin position="87"/>
        <end position="103"/>
    </location>
</feature>
<feature type="compositionally biased region" description="Low complexity" evidence="12">
    <location>
        <begin position="1217"/>
        <end position="1228"/>
    </location>
</feature>
<evidence type="ECO:0000256" key="12">
    <source>
        <dbReference type="SAM" id="MobiDB-lite"/>
    </source>
</evidence>
<dbReference type="PANTHER" id="PTHR23086:SF8">
    <property type="entry name" value="PHOSPHATIDYLINOSITOL 5-PHOSPHATE 4-KINASE, ISOFORM A"/>
    <property type="match status" value="1"/>
</dbReference>
<dbReference type="EC" id="2.7.1.68" evidence="2"/>
<name>A0A167XPW6_9HYPO</name>
<feature type="compositionally biased region" description="Pro residues" evidence="12">
    <location>
        <begin position="232"/>
        <end position="242"/>
    </location>
</feature>
<feature type="compositionally biased region" description="Low complexity" evidence="12">
    <location>
        <begin position="243"/>
        <end position="260"/>
    </location>
</feature>
<dbReference type="SMART" id="SM00330">
    <property type="entry name" value="PIPKc"/>
    <property type="match status" value="1"/>
</dbReference>
<evidence type="ECO:0000256" key="5">
    <source>
        <dbReference type="ARBA" id="ARBA00022741"/>
    </source>
</evidence>
<feature type="domain" description="PIPK" evidence="13">
    <location>
        <begin position="640"/>
        <end position="1099"/>
    </location>
</feature>
<keyword evidence="15" id="KW-1185">Reference proteome</keyword>
<evidence type="ECO:0000256" key="1">
    <source>
        <dbReference type="ARBA" id="ARBA00000444"/>
    </source>
</evidence>
<feature type="compositionally biased region" description="Low complexity" evidence="12">
    <location>
        <begin position="216"/>
        <end position="231"/>
    </location>
</feature>
<feature type="compositionally biased region" description="Low complexity" evidence="12">
    <location>
        <begin position="918"/>
        <end position="955"/>
    </location>
</feature>
<evidence type="ECO:0000256" key="10">
    <source>
        <dbReference type="ARBA" id="ARBA00082306"/>
    </source>
</evidence>
<feature type="region of interest" description="Disordered" evidence="12">
    <location>
        <begin position="1"/>
        <end position="44"/>
    </location>
</feature>
<dbReference type="GO" id="GO:0005886">
    <property type="term" value="C:plasma membrane"/>
    <property type="evidence" value="ECO:0007669"/>
    <property type="project" value="TreeGrafter"/>
</dbReference>
<dbReference type="InterPro" id="IPR023610">
    <property type="entry name" value="PInositol-4/5-P-5/4-kinase"/>
</dbReference>
<feature type="compositionally biased region" description="Polar residues" evidence="12">
    <location>
        <begin position="327"/>
        <end position="348"/>
    </location>
</feature>
<feature type="compositionally biased region" description="Low complexity" evidence="12">
    <location>
        <begin position="133"/>
        <end position="157"/>
    </location>
</feature>
<feature type="region of interest" description="Disordered" evidence="12">
    <location>
        <begin position="1139"/>
        <end position="1233"/>
    </location>
</feature>
<evidence type="ECO:0000256" key="6">
    <source>
        <dbReference type="ARBA" id="ARBA00022777"/>
    </source>
</evidence>
<comment type="catalytic activity">
    <reaction evidence="1">
        <text>a 1,2-diacyl-sn-glycero-3-phospho-(1D-myo-inositol 4-phosphate) + ATP = a 1,2-diacyl-sn-glycero-3-phospho-(1D-myo-inositol-4,5-bisphosphate) + ADP + H(+)</text>
        <dbReference type="Rhea" id="RHEA:14425"/>
        <dbReference type="ChEBI" id="CHEBI:15378"/>
        <dbReference type="ChEBI" id="CHEBI:30616"/>
        <dbReference type="ChEBI" id="CHEBI:58178"/>
        <dbReference type="ChEBI" id="CHEBI:58456"/>
        <dbReference type="ChEBI" id="CHEBI:456216"/>
        <dbReference type="EC" id="2.7.1.68"/>
    </reaction>
</comment>
<protein>
    <recommendedName>
        <fullName evidence="2">1-phosphatidylinositol-4-phosphate 5-kinase</fullName>
        <ecNumber evidence="2">2.7.1.68</ecNumber>
    </recommendedName>
    <alternativeName>
        <fullName evidence="10">1-phosphatidylinositol 4-phosphate kinase</fullName>
    </alternativeName>
    <alternativeName>
        <fullName evidence="8">Diphosphoinositide kinase</fullName>
    </alternativeName>
    <alternativeName>
        <fullName evidence="9">PIP5K</fullName>
    </alternativeName>
</protein>
<comment type="caution">
    <text evidence="14">The sequence shown here is derived from an EMBL/GenBank/DDBJ whole genome shotgun (WGS) entry which is preliminary data.</text>
</comment>
<keyword evidence="7 11" id="KW-0067">ATP-binding</keyword>
<reference evidence="14 15" key="1">
    <citation type="journal article" date="2016" name="Genome Biol. Evol.">
        <title>Divergent and convergent evolution of fungal pathogenicity.</title>
        <authorList>
            <person name="Shang Y."/>
            <person name="Xiao G."/>
            <person name="Zheng P."/>
            <person name="Cen K."/>
            <person name="Zhan S."/>
            <person name="Wang C."/>
        </authorList>
    </citation>
    <scope>NUCLEOTIDE SEQUENCE [LARGE SCALE GENOMIC DNA]</scope>
    <source>
        <strain evidence="14 15">RCEF 264</strain>
    </source>
</reference>
<dbReference type="GO" id="GO:0046854">
    <property type="term" value="P:phosphatidylinositol phosphate biosynthetic process"/>
    <property type="evidence" value="ECO:0007669"/>
    <property type="project" value="TreeGrafter"/>
</dbReference>
<evidence type="ECO:0000256" key="7">
    <source>
        <dbReference type="ARBA" id="ARBA00022840"/>
    </source>
</evidence>
<dbReference type="GO" id="GO:0005524">
    <property type="term" value="F:ATP binding"/>
    <property type="evidence" value="ECO:0007669"/>
    <property type="project" value="UniProtKB-UniRule"/>
</dbReference>
<feature type="compositionally biased region" description="Polar residues" evidence="12">
    <location>
        <begin position="373"/>
        <end position="393"/>
    </location>
</feature>
<feature type="compositionally biased region" description="Basic and acidic residues" evidence="12">
    <location>
        <begin position="897"/>
        <end position="908"/>
    </location>
</feature>
<sequence length="1454" mass="152985">MPSFVHEEENAAPVIIARSSPGHAAGATATPTTAKSPTPSSPSFPATAIDVYDKALAAKLAGRPSVGLLAPLDGNVHTVNGIRSPPGYAPPAPTSPPPPPPPSTTTTATTLPNLLSLVDDPSLYFHRRRRRSSTAFSSYSSDSSSSASSVVSTASSTDMNGHGGHGEDGGDGSSHGGAASSHTTMAPPDDDLRLDGGDVDGDMPLYEADQKHKPLPHLSASSSSVSLAPASPDRPPPPPPPVETTTASSSSNPPSDPAGAESPLPVHTTTHNYNRPEPPSLPPPLPPTPPPKSDAFPRRASKPLPNGGPISVPNPIPDRTRIAVARPSSQTHLTPSSLSRQHQHQNQPHPWINGVDNEEDEEADSVNPDDVQPRNSFASTNASSVRPSSTDNMYTRPVNRGEHVTVHNSLSPGAAVTSPPTGTPINGYTSLGSPGRGGSVASVSPKTTTAANTTVPTTAAPGMDTAGTTSPNSTAAGLSPGQNLHSQPTPHGHSPVPPHRFSSPPAYNPATAAPPGASTTHLAPTGLKHRHTLEVPKPGGPPTRNSREGLDAAGSSGVFASGRFSPTAAGSGSGSIGGRRASLNLVRRNTRSLHSELPRDEVVPDEDALRWAEAYRQKRASKKRRMLEDDDQVIMGTKVDETHSNWVVAYNMLTGIRVSVSRTNAKLDRPLTDEDFHAKQKSTFDIAGNELVPSAKYDFKFKDYAPWVFRHLRSLFHLDPADYLMSLAGKYILSELGSPGKSGSFFYFSRDYKYIIKTIHHSEHKFLRKILKDYYKHVTDNPNTLLSQFFGLHRVKMPYGRKIHFVVMNNLFPPHRDIHQTFDLKGSTVGRDYPEELLSEHPRATMKDLNWLRRHQHLQLGIVKKRLFLEQLHKDVQLLQRLQIMDYSLLVGTHDLHRGNDENLRDKSLQVFDPGRDSNAANSSPYANNNNNNTNTSTYTNANTHAHHANNSSSNVYDNQDSRNHSRDYGDGTDPLPSVLMRTPSKLEHQRKARELRQMLKSERPIPIGQSSNKMPDELDESKQSIFYQDDGGFQATHQNNTSAEEIYYLGVIDCLTHYGIVKKIEHFWKGLSHDRSQISALPPQQYGERFLKFMSGITMSPEDVAQEERARSEAAAAEAAAAADTTGATSTVNAATANASMSPAGSSPPAAVAVPGGATAADGQAADEGASTTTATASGRDKGKVAGHAGGGWTSNLRHRSGASGHDKATDGGAGAAAATNSATAAHRAAEHDALAASPVTPATITHTAVQGSNGNHGTMVLPSLVVGTGGGGSGGSGGVAASSSPAAASNATFGGGHGSERRESTQQPPVLPIVDEAGEGSSTGEPSRESRFSVRTTTTTDTSSDGGGVVGGGGDGSASASGSGGSHNHTGRVTATPPPPTTTTTTTTPPSHTPPSAYLKPESADSGYGVSGTRSRSGTMGTVGSGHKVKMQLSRESLDKALPPLPSLDGAA</sequence>
<evidence type="ECO:0000313" key="15">
    <source>
        <dbReference type="Proteomes" id="UP000076874"/>
    </source>
</evidence>
<feature type="compositionally biased region" description="Polar residues" evidence="12">
    <location>
        <begin position="418"/>
        <end position="432"/>
    </location>
</feature>
<feature type="compositionally biased region" description="Low complexity" evidence="12">
    <location>
        <begin position="1139"/>
        <end position="1179"/>
    </location>
</feature>
<feature type="region of interest" description="Disordered" evidence="12">
    <location>
        <begin position="410"/>
        <end position="579"/>
    </location>
</feature>
<feature type="compositionally biased region" description="Low complexity" evidence="12">
    <location>
        <begin position="504"/>
        <end position="520"/>
    </location>
</feature>
<dbReference type="SUPFAM" id="SSF56104">
    <property type="entry name" value="SAICAR synthase-like"/>
    <property type="match status" value="1"/>
</dbReference>
<feature type="compositionally biased region" description="Pro residues" evidence="12">
    <location>
        <begin position="276"/>
        <end position="292"/>
    </location>
</feature>
<dbReference type="PANTHER" id="PTHR23086">
    <property type="entry name" value="PHOSPHATIDYLINOSITOL-4-PHOSPHATE 5-KINASE"/>
    <property type="match status" value="1"/>
</dbReference>
<feature type="compositionally biased region" description="Basic and acidic residues" evidence="12">
    <location>
        <begin position="960"/>
        <end position="970"/>
    </location>
</feature>
<dbReference type="OrthoDB" id="20783at2759"/>
<dbReference type="Pfam" id="PF01504">
    <property type="entry name" value="PIP5K"/>
    <property type="match status" value="1"/>
</dbReference>
<dbReference type="PROSITE" id="PS51455">
    <property type="entry name" value="PIPK"/>
    <property type="match status" value="1"/>
</dbReference>
<dbReference type="InterPro" id="IPR002498">
    <property type="entry name" value="PInositol-4-P-4/5-kinase_core"/>
</dbReference>
<feature type="region of interest" description="Disordered" evidence="12">
    <location>
        <begin position="133"/>
        <end position="396"/>
    </location>
</feature>
<feature type="compositionally biased region" description="Low complexity" evidence="12">
    <location>
        <begin position="19"/>
        <end position="44"/>
    </location>
</feature>
<evidence type="ECO:0000313" key="14">
    <source>
        <dbReference type="EMBL" id="OAA65239.1"/>
    </source>
</evidence>
<feature type="compositionally biased region" description="Low complexity" evidence="12">
    <location>
        <begin position="447"/>
        <end position="460"/>
    </location>
</feature>
<keyword evidence="6 11" id="KW-0418">Kinase</keyword>
<organism evidence="14 15">
    <name type="scientific">Niveomyces insectorum RCEF 264</name>
    <dbReference type="NCBI Taxonomy" id="1081102"/>
    <lineage>
        <taxon>Eukaryota</taxon>
        <taxon>Fungi</taxon>
        <taxon>Dikarya</taxon>
        <taxon>Ascomycota</taxon>
        <taxon>Pezizomycotina</taxon>
        <taxon>Sordariomycetes</taxon>
        <taxon>Hypocreomycetidae</taxon>
        <taxon>Hypocreales</taxon>
        <taxon>Cordycipitaceae</taxon>
        <taxon>Niveomyces</taxon>
    </lineage>
</organism>
<dbReference type="Gene3D" id="3.30.800.10">
    <property type="entry name" value="Phosphatidylinositol Phosphate Kinase II Beta"/>
    <property type="match status" value="1"/>
</dbReference>
<dbReference type="Gene3D" id="3.30.810.10">
    <property type="entry name" value="2-Layer Sandwich"/>
    <property type="match status" value="1"/>
</dbReference>
<evidence type="ECO:0000256" key="9">
    <source>
        <dbReference type="ARBA" id="ARBA00080374"/>
    </source>
</evidence>
<keyword evidence="3" id="KW-0597">Phosphoprotein</keyword>
<dbReference type="Proteomes" id="UP000076874">
    <property type="component" value="Unassembled WGS sequence"/>
</dbReference>
<evidence type="ECO:0000256" key="4">
    <source>
        <dbReference type="ARBA" id="ARBA00022679"/>
    </source>
</evidence>
<dbReference type="InterPro" id="IPR027484">
    <property type="entry name" value="PInositol-4-P-5-kinase_N"/>
</dbReference>
<dbReference type="STRING" id="1081102.A0A167XPW6"/>
<feature type="compositionally biased region" description="Gly residues" evidence="12">
    <location>
        <begin position="1347"/>
        <end position="1358"/>
    </location>
</feature>
<feature type="compositionally biased region" description="Polar residues" evidence="12">
    <location>
        <begin position="466"/>
        <end position="489"/>
    </location>
</feature>
<gene>
    <name evidence="14" type="ORF">SPI_02026</name>
</gene>
<keyword evidence="5 11" id="KW-0547">Nucleotide-binding</keyword>
<dbReference type="CDD" id="cd17303">
    <property type="entry name" value="PIPKc_PIP5K_yeast_like"/>
    <property type="match status" value="1"/>
</dbReference>
<evidence type="ECO:0000256" key="2">
    <source>
        <dbReference type="ARBA" id="ARBA00012172"/>
    </source>
</evidence>
<proteinExistence type="predicted"/>